<dbReference type="AlphaFoldDB" id="A0A4Y2DSU2"/>
<evidence type="ECO:0000259" key="1">
    <source>
        <dbReference type="Pfam" id="PF17906"/>
    </source>
</evidence>
<evidence type="ECO:0000313" key="2">
    <source>
        <dbReference type="EMBL" id="GBM19913.1"/>
    </source>
</evidence>
<feature type="domain" description="Mos1 transposase HTH" evidence="1">
    <location>
        <begin position="4"/>
        <end position="47"/>
    </location>
</feature>
<comment type="caution">
    <text evidence="2">The sequence shown here is derived from an EMBL/GenBank/DDBJ whole genome shotgun (WGS) entry which is preliminary data.</text>
</comment>
<organism evidence="2 3">
    <name type="scientific">Araneus ventricosus</name>
    <name type="common">Orbweaver spider</name>
    <name type="synonym">Epeira ventricosa</name>
    <dbReference type="NCBI Taxonomy" id="182803"/>
    <lineage>
        <taxon>Eukaryota</taxon>
        <taxon>Metazoa</taxon>
        <taxon>Ecdysozoa</taxon>
        <taxon>Arthropoda</taxon>
        <taxon>Chelicerata</taxon>
        <taxon>Arachnida</taxon>
        <taxon>Araneae</taxon>
        <taxon>Araneomorphae</taxon>
        <taxon>Entelegynae</taxon>
        <taxon>Araneoidea</taxon>
        <taxon>Araneidae</taxon>
        <taxon>Araneus</taxon>
    </lineage>
</organism>
<dbReference type="Proteomes" id="UP000499080">
    <property type="component" value="Unassembled WGS sequence"/>
</dbReference>
<protein>
    <recommendedName>
        <fullName evidence="1">Mos1 transposase HTH domain-containing protein</fullName>
    </recommendedName>
</protein>
<gene>
    <name evidence="2" type="primary">YK006_32</name>
    <name evidence="2" type="ORF">AVEN_2857_1</name>
</gene>
<dbReference type="InterPro" id="IPR052709">
    <property type="entry name" value="Transposase-MT_Hybrid"/>
</dbReference>
<dbReference type="PANTHER" id="PTHR46060">
    <property type="entry name" value="MARINER MOS1 TRANSPOSASE-LIKE PROTEIN"/>
    <property type="match status" value="1"/>
</dbReference>
<dbReference type="EMBL" id="BGPR01000433">
    <property type="protein sequence ID" value="GBM19913.1"/>
    <property type="molecule type" value="Genomic_DNA"/>
</dbReference>
<dbReference type="Pfam" id="PF17906">
    <property type="entry name" value="HTH_48"/>
    <property type="match status" value="1"/>
</dbReference>
<reference evidence="2 3" key="1">
    <citation type="journal article" date="2019" name="Sci. Rep.">
        <title>Orb-weaving spider Araneus ventricosus genome elucidates the spidroin gene catalogue.</title>
        <authorList>
            <person name="Kono N."/>
            <person name="Nakamura H."/>
            <person name="Ohtoshi R."/>
            <person name="Moran D.A.P."/>
            <person name="Shinohara A."/>
            <person name="Yoshida Y."/>
            <person name="Fujiwara M."/>
            <person name="Mori M."/>
            <person name="Tomita M."/>
            <person name="Arakawa K."/>
        </authorList>
    </citation>
    <scope>NUCLEOTIDE SEQUENCE [LARGE SCALE GENOMIC DNA]</scope>
</reference>
<dbReference type="OrthoDB" id="6428446at2759"/>
<dbReference type="InterPro" id="IPR041426">
    <property type="entry name" value="Mos1_HTH"/>
</dbReference>
<keyword evidence="3" id="KW-1185">Reference proteome</keyword>
<accession>A0A4Y2DSU2</accession>
<dbReference type="PANTHER" id="PTHR46060:SF1">
    <property type="entry name" value="MARINER MOS1 TRANSPOSASE-LIKE PROTEIN"/>
    <property type="match status" value="1"/>
</dbReference>
<dbReference type="Gene3D" id="1.10.10.1450">
    <property type="match status" value="1"/>
</dbReference>
<sequence>MDQRTNILFCFKLGKPAKETHEMLITVYVERAINLKCVYEWFKRFREKRVTIEDAPRTGRPTTAHTPDNIQKVKECLDKDRRVTVRMIAEEVGIGRETAHLIMT</sequence>
<name>A0A4Y2DSU2_ARAVE</name>
<proteinExistence type="predicted"/>
<evidence type="ECO:0000313" key="3">
    <source>
        <dbReference type="Proteomes" id="UP000499080"/>
    </source>
</evidence>